<accession>A0ABT2UIL0</accession>
<proteinExistence type="predicted"/>
<sequence length="367" mass="41905">MEKNNENHQRPTIALTGADEYIGYNLLKQLSGQTKFIALSRHADQREDREHVEWRSCDFFSMDDAEKGLEGADYAVYLTPSMLSTAMLTQAKFEDINVILAEHFGRAAQKNGVKQIVYWSGLVPPDTKKSALSRHMRSRLEVQQILESFGIPVTTIRTSLIDEPENSSLSEVLNALKHSIGNEELFGRTMDIGGLDVTTYEEMLKQTAEVKRIKRKQTIKSDVRSVQRILVPEGRNATWAAAYYLSWLSSFAKPLLRTVIDDSGVCRVYIVFDRRPLLELTYSSPRSTSACAVYQITGGTFANTKESHHGRLEFMQIPGTQECIVAIHDYMPSLPWFLYRFTQATVHIWVMYAFRKNLLRLIRQPNL</sequence>
<evidence type="ECO:0000313" key="2">
    <source>
        <dbReference type="EMBL" id="MCU6794478.1"/>
    </source>
</evidence>
<dbReference type="EMBL" id="JAOQIO010000084">
    <property type="protein sequence ID" value="MCU6794478.1"/>
    <property type="molecule type" value="Genomic_DNA"/>
</dbReference>
<protein>
    <recommendedName>
        <fullName evidence="1">NAD(P)-binding domain-containing protein</fullName>
    </recommendedName>
</protein>
<dbReference type="Gene3D" id="3.40.50.720">
    <property type="entry name" value="NAD(P)-binding Rossmann-like Domain"/>
    <property type="match status" value="1"/>
</dbReference>
<feature type="domain" description="NAD(P)-binding" evidence="1">
    <location>
        <begin position="17"/>
        <end position="164"/>
    </location>
</feature>
<dbReference type="Proteomes" id="UP001652445">
    <property type="component" value="Unassembled WGS sequence"/>
</dbReference>
<dbReference type="SUPFAM" id="SSF51735">
    <property type="entry name" value="NAD(P)-binding Rossmann-fold domains"/>
    <property type="match status" value="1"/>
</dbReference>
<keyword evidence="3" id="KW-1185">Reference proteome</keyword>
<gene>
    <name evidence="2" type="ORF">OB236_20425</name>
</gene>
<evidence type="ECO:0000313" key="3">
    <source>
        <dbReference type="Proteomes" id="UP001652445"/>
    </source>
</evidence>
<dbReference type="InterPro" id="IPR016040">
    <property type="entry name" value="NAD(P)-bd_dom"/>
</dbReference>
<organism evidence="2 3">
    <name type="scientific">Paenibacillus baimaensis</name>
    <dbReference type="NCBI Taxonomy" id="2982185"/>
    <lineage>
        <taxon>Bacteria</taxon>
        <taxon>Bacillati</taxon>
        <taxon>Bacillota</taxon>
        <taxon>Bacilli</taxon>
        <taxon>Bacillales</taxon>
        <taxon>Paenibacillaceae</taxon>
        <taxon>Paenibacillus</taxon>
    </lineage>
</organism>
<evidence type="ECO:0000259" key="1">
    <source>
        <dbReference type="Pfam" id="PF13460"/>
    </source>
</evidence>
<comment type="caution">
    <text evidence="2">The sequence shown here is derived from an EMBL/GenBank/DDBJ whole genome shotgun (WGS) entry which is preliminary data.</text>
</comment>
<dbReference type="InterPro" id="IPR036291">
    <property type="entry name" value="NAD(P)-bd_dom_sf"/>
</dbReference>
<name>A0ABT2UIL0_9BACL</name>
<reference evidence="2 3" key="1">
    <citation type="submission" date="2022-09" db="EMBL/GenBank/DDBJ databases">
        <authorList>
            <person name="Han X.L."/>
            <person name="Wang Q."/>
            <person name="Lu T."/>
        </authorList>
    </citation>
    <scope>NUCLEOTIDE SEQUENCE [LARGE SCALE GENOMIC DNA]</scope>
    <source>
        <strain evidence="2 3">WQ 127069</strain>
    </source>
</reference>
<dbReference type="RefSeq" id="WP_262685625.1">
    <property type="nucleotide sequence ID" value="NZ_JAOQIO010000084.1"/>
</dbReference>
<dbReference type="Pfam" id="PF13460">
    <property type="entry name" value="NAD_binding_10"/>
    <property type="match status" value="1"/>
</dbReference>